<name>A0A1Q9A960_9HYPH</name>
<proteinExistence type="predicted"/>
<reference evidence="2 3" key="1">
    <citation type="submission" date="2016-09" db="EMBL/GenBank/DDBJ databases">
        <title>Rhizobium oryziradicis sp. nov., isolated from the root of rice.</title>
        <authorList>
            <person name="Zhao J."/>
            <person name="Zhang X."/>
        </authorList>
    </citation>
    <scope>NUCLEOTIDE SEQUENCE [LARGE SCALE GENOMIC DNA]</scope>
    <source>
        <strain evidence="2 3">14971</strain>
    </source>
</reference>
<dbReference type="AlphaFoldDB" id="A0A1Q9A960"/>
<dbReference type="Proteomes" id="UP000185598">
    <property type="component" value="Unassembled WGS sequence"/>
</dbReference>
<gene>
    <name evidence="2" type="ORF">BJF91_07735</name>
    <name evidence="1" type="ORF">GGQ71_003632</name>
</gene>
<evidence type="ECO:0000313" key="4">
    <source>
        <dbReference type="Proteomes" id="UP000544107"/>
    </source>
</evidence>
<protein>
    <submittedName>
        <fullName evidence="2">Uncharacterized protein</fullName>
    </submittedName>
</protein>
<dbReference type="EMBL" id="JACIED010000005">
    <property type="protein sequence ID" value="MBB4009344.1"/>
    <property type="molecule type" value="Genomic_DNA"/>
</dbReference>
<keyword evidence="3" id="KW-1185">Reference proteome</keyword>
<reference evidence="1 4" key="2">
    <citation type="submission" date="2020-08" db="EMBL/GenBank/DDBJ databases">
        <title>Genomic Encyclopedia of Type Strains, Phase IV (KMG-IV): sequencing the most valuable type-strain genomes for metagenomic binning, comparative biology and taxonomic classification.</title>
        <authorList>
            <person name="Goeker M."/>
        </authorList>
    </citation>
    <scope>NUCLEOTIDE SEQUENCE [LARGE SCALE GENOMIC DNA]</scope>
    <source>
        <strain evidence="1 4">DSM 100021</strain>
    </source>
</reference>
<evidence type="ECO:0000313" key="3">
    <source>
        <dbReference type="Proteomes" id="UP000185598"/>
    </source>
</evidence>
<accession>A0A1Q9A960</accession>
<sequence length="69" mass="7584">MYDGLIAEGQLSNAVFVPDGWIPALLSHRQSPFEMTIFGLDLSDTVFKFSHLLGILGALWESNSMILTA</sequence>
<dbReference type="Proteomes" id="UP000544107">
    <property type="component" value="Unassembled WGS sequence"/>
</dbReference>
<organism evidence="2 3">
    <name type="scientific">Allorhizobium taibaishanense</name>
    <dbReference type="NCBI Taxonomy" id="887144"/>
    <lineage>
        <taxon>Bacteria</taxon>
        <taxon>Pseudomonadati</taxon>
        <taxon>Pseudomonadota</taxon>
        <taxon>Alphaproteobacteria</taxon>
        <taxon>Hyphomicrobiales</taxon>
        <taxon>Rhizobiaceae</taxon>
        <taxon>Rhizobium/Agrobacterium group</taxon>
        <taxon>Allorhizobium</taxon>
    </lineage>
</organism>
<dbReference type="EMBL" id="MKIN01000020">
    <property type="protein sequence ID" value="OLP51097.1"/>
    <property type="molecule type" value="Genomic_DNA"/>
</dbReference>
<evidence type="ECO:0000313" key="1">
    <source>
        <dbReference type="EMBL" id="MBB4009344.1"/>
    </source>
</evidence>
<comment type="caution">
    <text evidence="2">The sequence shown here is derived from an EMBL/GenBank/DDBJ whole genome shotgun (WGS) entry which is preliminary data.</text>
</comment>
<evidence type="ECO:0000313" key="2">
    <source>
        <dbReference type="EMBL" id="OLP51097.1"/>
    </source>
</evidence>